<reference evidence="4 5" key="1">
    <citation type="submission" date="2020-08" db="EMBL/GenBank/DDBJ databases">
        <title>Sequencing the genomes of 1000 actinobacteria strains.</title>
        <authorList>
            <person name="Klenk H.-P."/>
        </authorList>
    </citation>
    <scope>NUCLEOTIDE SEQUENCE [LARGE SCALE GENOMIC DNA]</scope>
    <source>
        <strain evidence="4 5">DSM 44598</strain>
    </source>
</reference>
<comment type="caution">
    <text evidence="4">The sequence shown here is derived from an EMBL/GenBank/DDBJ whole genome shotgun (WGS) entry which is preliminary data.</text>
</comment>
<dbReference type="InterPro" id="IPR002502">
    <property type="entry name" value="Amidase_domain"/>
</dbReference>
<dbReference type="SMART" id="SM00701">
    <property type="entry name" value="PGRP"/>
    <property type="match status" value="1"/>
</dbReference>
<dbReference type="GO" id="GO:0008270">
    <property type="term" value="F:zinc ion binding"/>
    <property type="evidence" value="ECO:0007669"/>
    <property type="project" value="InterPro"/>
</dbReference>
<feature type="domain" description="Peptidoglycan recognition protein family" evidence="3">
    <location>
        <begin position="172"/>
        <end position="337"/>
    </location>
</feature>
<keyword evidence="2" id="KW-0732">Signal</keyword>
<gene>
    <name evidence="4" type="ORF">HNR07_003338</name>
</gene>
<dbReference type="InterPro" id="IPR006311">
    <property type="entry name" value="TAT_signal"/>
</dbReference>
<dbReference type="PANTHER" id="PTHR11022:SF41">
    <property type="entry name" value="PEPTIDOGLYCAN-RECOGNITION PROTEIN LC-RELATED"/>
    <property type="match status" value="1"/>
</dbReference>
<dbReference type="AlphaFoldDB" id="A0A840WGT1"/>
<dbReference type="SUPFAM" id="SSF55846">
    <property type="entry name" value="N-acetylmuramoyl-L-alanine amidase-like"/>
    <property type="match status" value="1"/>
</dbReference>
<dbReference type="CDD" id="cd06583">
    <property type="entry name" value="PGRP"/>
    <property type="match status" value="1"/>
</dbReference>
<feature type="signal peptide" evidence="2">
    <location>
        <begin position="1"/>
        <end position="22"/>
    </location>
</feature>
<dbReference type="PANTHER" id="PTHR11022">
    <property type="entry name" value="PEPTIDOGLYCAN RECOGNITION PROTEIN"/>
    <property type="match status" value="1"/>
</dbReference>
<dbReference type="GO" id="GO:0008745">
    <property type="term" value="F:N-acetylmuramoyl-L-alanine amidase activity"/>
    <property type="evidence" value="ECO:0007669"/>
    <property type="project" value="InterPro"/>
</dbReference>
<dbReference type="PROSITE" id="PS51318">
    <property type="entry name" value="TAT"/>
    <property type="match status" value="1"/>
</dbReference>
<dbReference type="InterPro" id="IPR015510">
    <property type="entry name" value="PGRP"/>
</dbReference>
<evidence type="ECO:0000313" key="4">
    <source>
        <dbReference type="EMBL" id="MBB5492201.1"/>
    </source>
</evidence>
<evidence type="ECO:0000256" key="2">
    <source>
        <dbReference type="SAM" id="SignalP"/>
    </source>
</evidence>
<dbReference type="InterPro" id="IPR006619">
    <property type="entry name" value="PGRP_domain_met/bac"/>
</dbReference>
<dbReference type="Gene3D" id="3.40.80.10">
    <property type="entry name" value="Peptidoglycan recognition protein-like"/>
    <property type="match status" value="1"/>
</dbReference>
<dbReference type="Proteomes" id="UP000579647">
    <property type="component" value="Unassembled WGS sequence"/>
</dbReference>
<protein>
    <recommendedName>
        <fullName evidence="3">Peptidoglycan recognition protein family domain-containing protein</fullName>
    </recommendedName>
</protein>
<dbReference type="EMBL" id="JACHDO010000001">
    <property type="protein sequence ID" value="MBB5492201.1"/>
    <property type="molecule type" value="Genomic_DNA"/>
</dbReference>
<accession>A0A840WGT1</accession>
<evidence type="ECO:0000256" key="1">
    <source>
        <dbReference type="ARBA" id="ARBA00007553"/>
    </source>
</evidence>
<dbReference type="Pfam" id="PF01510">
    <property type="entry name" value="Amidase_2"/>
    <property type="match status" value="1"/>
</dbReference>
<dbReference type="RefSeq" id="WP_184365722.1">
    <property type="nucleotide sequence ID" value="NZ_BAAAKM010000031.1"/>
</dbReference>
<feature type="chain" id="PRO_5038350275" description="Peptidoglycan recognition protein family domain-containing protein" evidence="2">
    <location>
        <begin position="23"/>
        <end position="378"/>
    </location>
</feature>
<evidence type="ECO:0000313" key="5">
    <source>
        <dbReference type="Proteomes" id="UP000579647"/>
    </source>
</evidence>
<evidence type="ECO:0000259" key="3">
    <source>
        <dbReference type="SMART" id="SM00701"/>
    </source>
</evidence>
<sequence length="378" mass="39760">MRRRTFLTTATAAVGLSALAPALPPSATASAPASAGPASGARTAPRVLGERAIASGALVRPELRFDLISVAQRPEEVAEGAVVRFETAAGTLGDWQDLHFHTGGPEHLPPSATALARAPEDATGYQVRGANGADLTAVNVRDGEELGFSGRERVSLSAEDAGVTTLSGGSVLRLRTRSGWGADESLRFDEDGNELWPAQFHRVQALTVHHTAMATTGDHAADVRAVYHLHAAEQAWGDIGYHLLVDPRGVVYEGRHSGGGVPVFRTLPLPGLAESVTAGHAFGFNHANIGVCLLGDFTDELPTRAAQDSLVDVLRVLCALTGVDPAARIDYVNPDTGVTTQQEAVARHRDLLDTECPGNAFAEVFDTAIRQRVVSGLL</sequence>
<dbReference type="GO" id="GO:0009253">
    <property type="term" value="P:peptidoglycan catabolic process"/>
    <property type="evidence" value="ECO:0007669"/>
    <property type="project" value="InterPro"/>
</dbReference>
<name>A0A840WGT1_9ACTN</name>
<organism evidence="4 5">
    <name type="scientific">Nocardiopsis metallicus</name>
    <dbReference type="NCBI Taxonomy" id="179819"/>
    <lineage>
        <taxon>Bacteria</taxon>
        <taxon>Bacillati</taxon>
        <taxon>Actinomycetota</taxon>
        <taxon>Actinomycetes</taxon>
        <taxon>Streptosporangiales</taxon>
        <taxon>Nocardiopsidaceae</taxon>
        <taxon>Nocardiopsis</taxon>
    </lineage>
</organism>
<proteinExistence type="inferred from homology"/>
<dbReference type="InterPro" id="IPR036505">
    <property type="entry name" value="Amidase/PGRP_sf"/>
</dbReference>
<keyword evidence="5" id="KW-1185">Reference proteome</keyword>
<comment type="similarity">
    <text evidence="1">Belongs to the N-acetylmuramoyl-L-alanine amidase 2 family.</text>
</comment>